<reference evidence="2 3" key="1">
    <citation type="submission" date="2019-06" db="EMBL/GenBank/DDBJ databases">
        <title>New taxonomy in bacterial strain CC-CFT640, isolated from vineyard.</title>
        <authorList>
            <person name="Lin S.-Y."/>
            <person name="Tsai C.-F."/>
            <person name="Young C.-C."/>
        </authorList>
    </citation>
    <scope>NUCLEOTIDE SEQUENCE [LARGE SCALE GENOMIC DNA]</scope>
    <source>
        <strain evidence="2 3">CC-CFT640</strain>
    </source>
</reference>
<proteinExistence type="predicted"/>
<accession>A0A5C8PAH7</accession>
<dbReference type="Proteomes" id="UP000321638">
    <property type="component" value="Unassembled WGS sequence"/>
</dbReference>
<evidence type="ECO:0000313" key="2">
    <source>
        <dbReference type="EMBL" id="TXL70578.1"/>
    </source>
</evidence>
<protein>
    <submittedName>
        <fullName evidence="2">Uncharacterized protein</fullName>
    </submittedName>
</protein>
<evidence type="ECO:0000313" key="3">
    <source>
        <dbReference type="Proteomes" id="UP000321638"/>
    </source>
</evidence>
<comment type="caution">
    <text evidence="2">The sequence shown here is derived from an EMBL/GenBank/DDBJ whole genome shotgun (WGS) entry which is preliminary data.</text>
</comment>
<dbReference type="OrthoDB" id="7365760at2"/>
<organism evidence="2 3">
    <name type="scientific">Vineibacter terrae</name>
    <dbReference type="NCBI Taxonomy" id="2586908"/>
    <lineage>
        <taxon>Bacteria</taxon>
        <taxon>Pseudomonadati</taxon>
        <taxon>Pseudomonadota</taxon>
        <taxon>Alphaproteobacteria</taxon>
        <taxon>Hyphomicrobiales</taxon>
        <taxon>Vineibacter</taxon>
    </lineage>
</organism>
<gene>
    <name evidence="2" type="ORF">FHP25_34145</name>
</gene>
<keyword evidence="3" id="KW-1185">Reference proteome</keyword>
<dbReference type="EMBL" id="VDUZ01000057">
    <property type="protein sequence ID" value="TXL70578.1"/>
    <property type="molecule type" value="Genomic_DNA"/>
</dbReference>
<name>A0A5C8PAH7_9HYPH</name>
<feature type="region of interest" description="Disordered" evidence="1">
    <location>
        <begin position="1"/>
        <end position="20"/>
    </location>
</feature>
<dbReference type="RefSeq" id="WP_147851492.1">
    <property type="nucleotide sequence ID" value="NZ_VDUZ01000057.1"/>
</dbReference>
<sequence length="179" mass="18893">MPDQGPTAQTTDMTAEHGCPPQARGVETLAVAERFLVWCLRQWVEGWRAGLPDGRVLHDGFEAAYLPDGLAPFDGMMRAVVAGTQRPLDVRCLRCRFVSDDESMFLNAVAAGQRDRDDLMALAFDEFLAPAASGVAASSALALGSAMTAAGLLLPLTAVPGAARAAAVRAANRGLRLVQ</sequence>
<feature type="compositionally biased region" description="Polar residues" evidence="1">
    <location>
        <begin position="1"/>
        <end position="13"/>
    </location>
</feature>
<evidence type="ECO:0000256" key="1">
    <source>
        <dbReference type="SAM" id="MobiDB-lite"/>
    </source>
</evidence>
<dbReference type="AlphaFoldDB" id="A0A5C8PAH7"/>